<dbReference type="EMBL" id="JBHSGQ010000003">
    <property type="protein sequence ID" value="MFC4725297.1"/>
    <property type="molecule type" value="Genomic_DNA"/>
</dbReference>
<dbReference type="InterPro" id="IPR027417">
    <property type="entry name" value="P-loop_NTPase"/>
</dbReference>
<reference evidence="2" key="1">
    <citation type="journal article" date="2019" name="Int. J. Syst. Evol. Microbiol.">
        <title>The Global Catalogue of Microorganisms (GCM) 10K type strain sequencing project: providing services to taxonomists for standard genome sequencing and annotation.</title>
        <authorList>
            <consortium name="The Broad Institute Genomics Platform"/>
            <consortium name="The Broad Institute Genome Sequencing Center for Infectious Disease"/>
            <person name="Wu L."/>
            <person name="Ma J."/>
        </authorList>
    </citation>
    <scope>NUCLEOTIDE SEQUENCE [LARGE SCALE GENOMIC DNA]</scope>
    <source>
        <strain evidence="2">CCUG 62981</strain>
    </source>
</reference>
<name>A0ABV9NAB3_9PROT</name>
<accession>A0ABV9NAB3</accession>
<dbReference type="Proteomes" id="UP001596024">
    <property type="component" value="Unassembled WGS sequence"/>
</dbReference>
<comment type="caution">
    <text evidence="1">The sequence shown here is derived from an EMBL/GenBank/DDBJ whole genome shotgun (WGS) entry which is preliminary data.</text>
</comment>
<sequence length="330" mass="35948">MPFDLDLRAGQFLFVEADRAFIESTPFLDQRADLTGKRRAALAFNQLPAPAEKQAAPTFIWHSAFCASTLLARCLSVEGRTIAYSEPSGLATLASLKRHGRTAEFNRLFPLYMNLLARPPADAGRVVIKPTNAANTLISDCAALWPDARHLFVTSELPVFLTSILKKSEPGRAFARQLYTMFARDGSLLGQIPPEQAFQLTDIQIAALVWQAQLAMMREASAKLDPARTAWLDGDDFLARPEASLDAASRFLGLGLDAQAVQTVAAGPLMSRDVKNPGKAFDPASRRAPAGLKPLMDSHFDAVIAWSASVARTPQSPYPARPLVDPPHTR</sequence>
<dbReference type="RefSeq" id="WP_382436651.1">
    <property type="nucleotide sequence ID" value="NZ_JBHSGQ010000003.1"/>
</dbReference>
<evidence type="ECO:0000313" key="1">
    <source>
        <dbReference type="EMBL" id="MFC4725297.1"/>
    </source>
</evidence>
<gene>
    <name evidence="1" type="ORF">ACFPB0_08340</name>
</gene>
<evidence type="ECO:0008006" key="3">
    <source>
        <dbReference type="Google" id="ProtNLM"/>
    </source>
</evidence>
<evidence type="ECO:0000313" key="2">
    <source>
        <dbReference type="Proteomes" id="UP001596024"/>
    </source>
</evidence>
<proteinExistence type="predicted"/>
<keyword evidence="2" id="KW-1185">Reference proteome</keyword>
<dbReference type="SUPFAM" id="SSF52540">
    <property type="entry name" value="P-loop containing nucleoside triphosphate hydrolases"/>
    <property type="match status" value="1"/>
</dbReference>
<organism evidence="1 2">
    <name type="scientific">Glycocaulis abyssi</name>
    <dbReference type="NCBI Taxonomy" id="1433403"/>
    <lineage>
        <taxon>Bacteria</taxon>
        <taxon>Pseudomonadati</taxon>
        <taxon>Pseudomonadota</taxon>
        <taxon>Alphaproteobacteria</taxon>
        <taxon>Maricaulales</taxon>
        <taxon>Maricaulaceae</taxon>
        <taxon>Glycocaulis</taxon>
    </lineage>
</organism>
<dbReference type="Gene3D" id="3.40.50.300">
    <property type="entry name" value="P-loop containing nucleotide triphosphate hydrolases"/>
    <property type="match status" value="1"/>
</dbReference>
<protein>
    <recommendedName>
        <fullName evidence="3">Sulfotransferase</fullName>
    </recommendedName>
</protein>